<dbReference type="Proteomes" id="UP000009192">
    <property type="component" value="Unassembled WGS sequence"/>
</dbReference>
<reference evidence="2 3" key="1">
    <citation type="journal article" date="2007" name="Nature">
        <title>Evolution of genes and genomes on the Drosophila phylogeny.</title>
        <authorList>
            <consortium name="Drosophila 12 Genomes Consortium"/>
            <person name="Clark A.G."/>
            <person name="Eisen M.B."/>
            <person name="Smith D.R."/>
            <person name="Bergman C.M."/>
            <person name="Oliver B."/>
            <person name="Markow T.A."/>
            <person name="Kaufman T.C."/>
            <person name="Kellis M."/>
            <person name="Gelbart W."/>
            <person name="Iyer V.N."/>
            <person name="Pollard D.A."/>
            <person name="Sackton T.B."/>
            <person name="Larracuente A.M."/>
            <person name="Singh N.D."/>
            <person name="Abad J.P."/>
            <person name="Abt D.N."/>
            <person name="Adryan B."/>
            <person name="Aguade M."/>
            <person name="Akashi H."/>
            <person name="Anderson W.W."/>
            <person name="Aquadro C.F."/>
            <person name="Ardell D.H."/>
            <person name="Arguello R."/>
            <person name="Artieri C.G."/>
            <person name="Barbash D.A."/>
            <person name="Barker D."/>
            <person name="Barsanti P."/>
            <person name="Batterham P."/>
            <person name="Batzoglou S."/>
            <person name="Begun D."/>
            <person name="Bhutkar A."/>
            <person name="Blanco E."/>
            <person name="Bosak S.A."/>
            <person name="Bradley R.K."/>
            <person name="Brand A.D."/>
            <person name="Brent M.R."/>
            <person name="Brooks A.N."/>
            <person name="Brown R.H."/>
            <person name="Butlin R.K."/>
            <person name="Caggese C."/>
            <person name="Calvi B.R."/>
            <person name="Bernardo de Carvalho A."/>
            <person name="Caspi A."/>
            <person name="Castrezana S."/>
            <person name="Celniker S.E."/>
            <person name="Chang J.L."/>
            <person name="Chapple C."/>
            <person name="Chatterji S."/>
            <person name="Chinwalla A."/>
            <person name="Civetta A."/>
            <person name="Clifton S.W."/>
            <person name="Comeron J.M."/>
            <person name="Costello J.C."/>
            <person name="Coyne J.A."/>
            <person name="Daub J."/>
            <person name="David R.G."/>
            <person name="Delcher A.L."/>
            <person name="Delehaunty K."/>
            <person name="Do C.B."/>
            <person name="Ebling H."/>
            <person name="Edwards K."/>
            <person name="Eickbush T."/>
            <person name="Evans J.D."/>
            <person name="Filipski A."/>
            <person name="Findeiss S."/>
            <person name="Freyhult E."/>
            <person name="Fulton L."/>
            <person name="Fulton R."/>
            <person name="Garcia A.C."/>
            <person name="Gardiner A."/>
            <person name="Garfield D.A."/>
            <person name="Garvin B.E."/>
            <person name="Gibson G."/>
            <person name="Gilbert D."/>
            <person name="Gnerre S."/>
            <person name="Godfrey J."/>
            <person name="Good R."/>
            <person name="Gotea V."/>
            <person name="Gravely B."/>
            <person name="Greenberg A.J."/>
            <person name="Griffiths-Jones S."/>
            <person name="Gross S."/>
            <person name="Guigo R."/>
            <person name="Gustafson E.A."/>
            <person name="Haerty W."/>
            <person name="Hahn M.W."/>
            <person name="Halligan D.L."/>
            <person name="Halpern A.L."/>
            <person name="Halter G.M."/>
            <person name="Han M.V."/>
            <person name="Heger A."/>
            <person name="Hillier L."/>
            <person name="Hinrichs A.S."/>
            <person name="Holmes I."/>
            <person name="Hoskins R.A."/>
            <person name="Hubisz M.J."/>
            <person name="Hultmark D."/>
            <person name="Huntley M.A."/>
            <person name="Jaffe D.B."/>
            <person name="Jagadeeshan S."/>
            <person name="Jeck W.R."/>
            <person name="Johnson J."/>
            <person name="Jones C.D."/>
            <person name="Jordan W.C."/>
            <person name="Karpen G.H."/>
            <person name="Kataoka E."/>
            <person name="Keightley P.D."/>
            <person name="Kheradpour P."/>
            <person name="Kirkness E.F."/>
            <person name="Koerich L.B."/>
            <person name="Kristiansen K."/>
            <person name="Kudrna D."/>
            <person name="Kulathinal R.J."/>
            <person name="Kumar S."/>
            <person name="Kwok R."/>
            <person name="Lander E."/>
            <person name="Langley C.H."/>
            <person name="Lapoint R."/>
            <person name="Lazzaro B.P."/>
            <person name="Lee S.J."/>
            <person name="Levesque L."/>
            <person name="Li R."/>
            <person name="Lin C.F."/>
            <person name="Lin M.F."/>
            <person name="Lindblad-Toh K."/>
            <person name="Llopart A."/>
            <person name="Long M."/>
            <person name="Low L."/>
            <person name="Lozovsky E."/>
            <person name="Lu J."/>
            <person name="Luo M."/>
            <person name="Machado C.A."/>
            <person name="Makalowski W."/>
            <person name="Marzo M."/>
            <person name="Matsuda M."/>
            <person name="Matzkin L."/>
            <person name="McAllister B."/>
            <person name="McBride C.S."/>
            <person name="McKernan B."/>
            <person name="McKernan K."/>
            <person name="Mendez-Lago M."/>
            <person name="Minx P."/>
            <person name="Mollenhauer M.U."/>
            <person name="Montooth K."/>
            <person name="Mount S.M."/>
            <person name="Mu X."/>
            <person name="Myers E."/>
            <person name="Negre B."/>
            <person name="Newfeld S."/>
            <person name="Nielsen R."/>
            <person name="Noor M.A."/>
            <person name="O'Grady P."/>
            <person name="Pachter L."/>
            <person name="Papaceit M."/>
            <person name="Parisi M.J."/>
            <person name="Parisi M."/>
            <person name="Parts L."/>
            <person name="Pedersen J.S."/>
            <person name="Pesole G."/>
            <person name="Phillippy A.M."/>
            <person name="Ponting C.P."/>
            <person name="Pop M."/>
            <person name="Porcelli D."/>
            <person name="Powell J.R."/>
            <person name="Prohaska S."/>
            <person name="Pruitt K."/>
            <person name="Puig M."/>
            <person name="Quesneville H."/>
            <person name="Ram K.R."/>
            <person name="Rand D."/>
            <person name="Rasmussen M.D."/>
            <person name="Reed L.K."/>
            <person name="Reenan R."/>
            <person name="Reily A."/>
            <person name="Remington K.A."/>
            <person name="Rieger T.T."/>
            <person name="Ritchie M.G."/>
            <person name="Robin C."/>
            <person name="Rogers Y.H."/>
            <person name="Rohde C."/>
            <person name="Rozas J."/>
            <person name="Rubenfield M.J."/>
            <person name="Ruiz A."/>
            <person name="Russo S."/>
            <person name="Salzberg S.L."/>
            <person name="Sanchez-Gracia A."/>
            <person name="Saranga D.J."/>
            <person name="Sato H."/>
            <person name="Schaeffer S.W."/>
            <person name="Schatz M.C."/>
            <person name="Schlenke T."/>
            <person name="Schwartz R."/>
            <person name="Segarra C."/>
            <person name="Singh R.S."/>
            <person name="Sirot L."/>
            <person name="Sirota M."/>
            <person name="Sisneros N.B."/>
            <person name="Smith C.D."/>
            <person name="Smith T.F."/>
            <person name="Spieth J."/>
            <person name="Stage D.E."/>
            <person name="Stark A."/>
            <person name="Stephan W."/>
            <person name="Strausberg R.L."/>
            <person name="Strempel S."/>
            <person name="Sturgill D."/>
            <person name="Sutton G."/>
            <person name="Sutton G.G."/>
            <person name="Tao W."/>
            <person name="Teichmann S."/>
            <person name="Tobari Y.N."/>
            <person name="Tomimura Y."/>
            <person name="Tsolas J.M."/>
            <person name="Valente V.L."/>
            <person name="Venter E."/>
            <person name="Venter J.C."/>
            <person name="Vicario S."/>
            <person name="Vieira F.G."/>
            <person name="Vilella A.J."/>
            <person name="Villasante A."/>
            <person name="Walenz B."/>
            <person name="Wang J."/>
            <person name="Wasserman M."/>
            <person name="Watts T."/>
            <person name="Wilson D."/>
            <person name="Wilson R.K."/>
            <person name="Wing R.A."/>
            <person name="Wolfner M.F."/>
            <person name="Wong A."/>
            <person name="Wong G.K."/>
            <person name="Wu C.I."/>
            <person name="Wu G."/>
            <person name="Yamamoto D."/>
            <person name="Yang H.P."/>
            <person name="Yang S.P."/>
            <person name="Yorke J.A."/>
            <person name="Yoshida K."/>
            <person name="Zdobnov E."/>
            <person name="Zhang P."/>
            <person name="Zhang Y."/>
            <person name="Zimin A.V."/>
            <person name="Baldwin J."/>
            <person name="Abdouelleil A."/>
            <person name="Abdulkadir J."/>
            <person name="Abebe A."/>
            <person name="Abera B."/>
            <person name="Abreu J."/>
            <person name="Acer S.C."/>
            <person name="Aftuck L."/>
            <person name="Alexander A."/>
            <person name="An P."/>
            <person name="Anderson E."/>
            <person name="Anderson S."/>
            <person name="Arachi H."/>
            <person name="Azer M."/>
            <person name="Bachantsang P."/>
            <person name="Barry A."/>
            <person name="Bayul T."/>
            <person name="Berlin A."/>
            <person name="Bessette D."/>
            <person name="Bloom T."/>
            <person name="Blye J."/>
            <person name="Boguslavskiy L."/>
            <person name="Bonnet C."/>
            <person name="Boukhgalter B."/>
            <person name="Bourzgui I."/>
            <person name="Brown A."/>
            <person name="Cahill P."/>
            <person name="Channer S."/>
            <person name="Cheshatsang Y."/>
            <person name="Chuda L."/>
            <person name="Citroen M."/>
            <person name="Collymore A."/>
            <person name="Cooke P."/>
            <person name="Costello M."/>
            <person name="D'Aco K."/>
            <person name="Daza R."/>
            <person name="De Haan G."/>
            <person name="DeGray S."/>
            <person name="DeMaso C."/>
            <person name="Dhargay N."/>
            <person name="Dooley K."/>
            <person name="Dooley E."/>
            <person name="Doricent M."/>
            <person name="Dorje P."/>
            <person name="Dorjee K."/>
            <person name="Dupes A."/>
            <person name="Elong R."/>
            <person name="Falk J."/>
            <person name="Farina A."/>
            <person name="Faro S."/>
            <person name="Ferguson D."/>
            <person name="Fisher S."/>
            <person name="Foley C.D."/>
            <person name="Franke A."/>
            <person name="Friedrich D."/>
            <person name="Gadbois L."/>
            <person name="Gearin G."/>
            <person name="Gearin C.R."/>
            <person name="Giannoukos G."/>
            <person name="Goode T."/>
            <person name="Graham J."/>
            <person name="Grandbois E."/>
            <person name="Grewal S."/>
            <person name="Gyaltsen K."/>
            <person name="Hafez N."/>
            <person name="Hagos B."/>
            <person name="Hall J."/>
            <person name="Henson C."/>
            <person name="Hollinger A."/>
            <person name="Honan T."/>
            <person name="Huard M.D."/>
            <person name="Hughes L."/>
            <person name="Hurhula B."/>
            <person name="Husby M.E."/>
            <person name="Kamat A."/>
            <person name="Kanga B."/>
            <person name="Kashin S."/>
            <person name="Khazanovich D."/>
            <person name="Kisner P."/>
            <person name="Lance K."/>
            <person name="Lara M."/>
            <person name="Lee W."/>
            <person name="Lennon N."/>
            <person name="Letendre F."/>
            <person name="LeVine R."/>
            <person name="Lipovsky A."/>
            <person name="Liu X."/>
            <person name="Liu J."/>
            <person name="Liu S."/>
            <person name="Lokyitsang T."/>
            <person name="Lokyitsang Y."/>
            <person name="Lubonja R."/>
            <person name="Lui A."/>
            <person name="MacDonald P."/>
            <person name="Magnisalis V."/>
            <person name="Maru K."/>
            <person name="Matthews C."/>
            <person name="McCusker W."/>
            <person name="McDonough S."/>
            <person name="Mehta T."/>
            <person name="Meldrim J."/>
            <person name="Meneus L."/>
            <person name="Mihai O."/>
            <person name="Mihalev A."/>
            <person name="Mihova T."/>
            <person name="Mittelman R."/>
            <person name="Mlenga V."/>
            <person name="Montmayeur A."/>
            <person name="Mulrain L."/>
            <person name="Navidi A."/>
            <person name="Naylor J."/>
            <person name="Negash T."/>
            <person name="Nguyen T."/>
            <person name="Nguyen N."/>
            <person name="Nicol R."/>
            <person name="Norbu C."/>
            <person name="Norbu N."/>
            <person name="Novod N."/>
            <person name="O'Neill B."/>
            <person name="Osman S."/>
            <person name="Markiewicz E."/>
            <person name="Oyono O.L."/>
            <person name="Patti C."/>
            <person name="Phunkhang P."/>
            <person name="Pierre F."/>
            <person name="Priest M."/>
            <person name="Raghuraman S."/>
            <person name="Rege F."/>
            <person name="Reyes R."/>
            <person name="Rise C."/>
            <person name="Rogov P."/>
            <person name="Ross K."/>
            <person name="Ryan E."/>
            <person name="Settipalli S."/>
            <person name="Shea T."/>
            <person name="Sherpa N."/>
            <person name="Shi L."/>
            <person name="Shih D."/>
            <person name="Sparrow T."/>
            <person name="Spaulding J."/>
            <person name="Stalker J."/>
            <person name="Stange-Thomann N."/>
            <person name="Stavropoulos S."/>
            <person name="Stone C."/>
            <person name="Strader C."/>
            <person name="Tesfaye S."/>
            <person name="Thomson T."/>
            <person name="Thoulutsang Y."/>
            <person name="Thoulutsang D."/>
            <person name="Topham K."/>
            <person name="Topping I."/>
            <person name="Tsamla T."/>
            <person name="Vassiliev H."/>
            <person name="Vo A."/>
            <person name="Wangchuk T."/>
            <person name="Wangdi T."/>
            <person name="Weiand M."/>
            <person name="Wilkinson J."/>
            <person name="Wilson A."/>
            <person name="Yadav S."/>
            <person name="Young G."/>
            <person name="Yu Q."/>
            <person name="Zembek L."/>
            <person name="Zhong D."/>
            <person name="Zimmer A."/>
            <person name="Zwirko Z."/>
            <person name="Jaffe D.B."/>
            <person name="Alvarez P."/>
            <person name="Brockman W."/>
            <person name="Butler J."/>
            <person name="Chin C."/>
            <person name="Gnerre S."/>
            <person name="Grabherr M."/>
            <person name="Kleber M."/>
            <person name="Mauceli E."/>
            <person name="MacCallum I."/>
        </authorList>
    </citation>
    <scope>NUCLEOTIDE SEQUENCE [LARGE SCALE GENOMIC DNA]</scope>
    <source>
        <strain evidence="3">Tucson 15081-1352.22</strain>
    </source>
</reference>
<gene>
    <name evidence="2" type="primary">Dmoj\GI26244</name>
    <name evidence="2" type="ORF">Dmoj_GI26244</name>
</gene>
<evidence type="ECO:0000313" key="3">
    <source>
        <dbReference type="Proteomes" id="UP000009192"/>
    </source>
</evidence>
<sequence>MAKLCRYPLFVLLLTSFLQLILANLATTVVSTVLRRTKPLNFVMSPQLLIESIYPMYLGASGETLREITQFLQLRGKTKIIKPSILRNLLLRLRLSMSGWQTIPKTT</sequence>
<dbReference type="EMBL" id="CH933809">
    <property type="protein sequence ID" value="KRG06448.1"/>
    <property type="molecule type" value="Genomic_DNA"/>
</dbReference>
<feature type="chain" id="PRO_5006387804" evidence="1">
    <location>
        <begin position="24"/>
        <end position="107"/>
    </location>
</feature>
<dbReference type="InterPro" id="IPR036186">
    <property type="entry name" value="Serpin_sf"/>
</dbReference>
<name>A0A0Q9XCZ1_DROMO</name>
<dbReference type="KEGG" id="dmo:Dmoj_GI26244"/>
<evidence type="ECO:0000256" key="1">
    <source>
        <dbReference type="SAM" id="SignalP"/>
    </source>
</evidence>
<proteinExistence type="predicted"/>
<keyword evidence="1" id="KW-0732">Signal</keyword>
<dbReference type="AlphaFoldDB" id="A0A0Q9XCZ1"/>
<dbReference type="SUPFAM" id="SSF56574">
    <property type="entry name" value="Serpins"/>
    <property type="match status" value="1"/>
</dbReference>
<evidence type="ECO:0000313" key="2">
    <source>
        <dbReference type="EMBL" id="KRG06448.1"/>
    </source>
</evidence>
<protein>
    <submittedName>
        <fullName evidence="2">Uncharacterized protein</fullName>
    </submittedName>
</protein>
<dbReference type="OrthoDB" id="7862732at2759"/>
<dbReference type="InParanoid" id="A0A0Q9XCZ1"/>
<organism evidence="2 3">
    <name type="scientific">Drosophila mojavensis</name>
    <name type="common">Fruit fly</name>
    <dbReference type="NCBI Taxonomy" id="7230"/>
    <lineage>
        <taxon>Eukaryota</taxon>
        <taxon>Metazoa</taxon>
        <taxon>Ecdysozoa</taxon>
        <taxon>Arthropoda</taxon>
        <taxon>Hexapoda</taxon>
        <taxon>Insecta</taxon>
        <taxon>Pterygota</taxon>
        <taxon>Neoptera</taxon>
        <taxon>Endopterygota</taxon>
        <taxon>Diptera</taxon>
        <taxon>Brachycera</taxon>
        <taxon>Muscomorpha</taxon>
        <taxon>Ephydroidea</taxon>
        <taxon>Drosophilidae</taxon>
        <taxon>Drosophila</taxon>
    </lineage>
</organism>
<keyword evidence="3" id="KW-1185">Reference proteome</keyword>
<accession>A0A0Q9XCZ1</accession>
<feature type="signal peptide" evidence="1">
    <location>
        <begin position="1"/>
        <end position="23"/>
    </location>
</feature>